<gene>
    <name evidence="2" type="ORF">DXC39_13220</name>
</gene>
<dbReference type="Proteomes" id="UP000261257">
    <property type="component" value="Unassembled WGS sequence"/>
</dbReference>
<organism evidence="2 3">
    <name type="scientific">Hungatella hathewayi</name>
    <dbReference type="NCBI Taxonomy" id="154046"/>
    <lineage>
        <taxon>Bacteria</taxon>
        <taxon>Bacillati</taxon>
        <taxon>Bacillota</taxon>
        <taxon>Clostridia</taxon>
        <taxon>Lachnospirales</taxon>
        <taxon>Lachnospiraceae</taxon>
        <taxon>Hungatella</taxon>
    </lineage>
</organism>
<dbReference type="AlphaFoldDB" id="A0A3E4U8F3"/>
<evidence type="ECO:0000313" key="3">
    <source>
        <dbReference type="Proteomes" id="UP000261257"/>
    </source>
</evidence>
<name>A0A3E4U8F3_9FIRM</name>
<comment type="caution">
    <text evidence="2">The sequence shown here is derived from an EMBL/GenBank/DDBJ whole genome shotgun (WGS) entry which is preliminary data.</text>
</comment>
<dbReference type="EMBL" id="QSSQ01000011">
    <property type="protein sequence ID" value="RGM03974.1"/>
    <property type="molecule type" value="Genomic_DNA"/>
</dbReference>
<dbReference type="InterPro" id="IPR007345">
    <property type="entry name" value="Polysacch_pyruvyl_Trfase"/>
</dbReference>
<evidence type="ECO:0000313" key="2">
    <source>
        <dbReference type="EMBL" id="RGM03974.1"/>
    </source>
</evidence>
<proteinExistence type="predicted"/>
<sequence>MAARKESEYMTKIGILTFHRASNYGAVLQAYALQTIIASHGVEAKLVNYYCPTVEKDHRPSKLFFKMSLLKAIIHFPIKAKKDSIFQAFCKRKLNMSEPLDNKKLYSLQEKYSLFITGSDQVWNDRLSGLDPAYMLTFAKENQRYSYACSFGFDQFPYRKADIYKQMLTGIQRISLREESGIKMLKEIGIDAQTDLDPTLLMDSRQWESFLVNPPIHCPYILVYTVSGTIHLLDFAKSLEQKTGYQIIYLNNQYNNNDNLKRVRFSSPEEFVGWFANAEYVLTNSFHGTAFSIIFNRKFKVELETKKNFNIRSRDLLLNCGLENGILMSTEDDYIFDNDWERANCLLADMKSKSLEYIHFIIEVAKNMEGALANEPRR</sequence>
<reference evidence="2 3" key="1">
    <citation type="submission" date="2018-08" db="EMBL/GenBank/DDBJ databases">
        <title>A genome reference for cultivated species of the human gut microbiota.</title>
        <authorList>
            <person name="Zou Y."/>
            <person name="Xue W."/>
            <person name="Luo G."/>
        </authorList>
    </citation>
    <scope>NUCLEOTIDE SEQUENCE [LARGE SCALE GENOMIC DNA]</scope>
    <source>
        <strain evidence="2 3">TF05-11AC</strain>
    </source>
</reference>
<feature type="domain" description="Polysaccharide pyruvyl transferase" evidence="1">
    <location>
        <begin position="23"/>
        <end position="299"/>
    </location>
</feature>
<keyword evidence="2" id="KW-0808">Transferase</keyword>
<dbReference type="Pfam" id="PF04230">
    <property type="entry name" value="PS_pyruv_trans"/>
    <property type="match status" value="1"/>
</dbReference>
<evidence type="ECO:0000259" key="1">
    <source>
        <dbReference type="Pfam" id="PF04230"/>
    </source>
</evidence>
<accession>A0A3E4U8F3</accession>
<dbReference type="GO" id="GO:0016740">
    <property type="term" value="F:transferase activity"/>
    <property type="evidence" value="ECO:0007669"/>
    <property type="project" value="UniProtKB-KW"/>
</dbReference>
<protein>
    <submittedName>
        <fullName evidence="2">Polysaccharide pyruvyl transferase family protein</fullName>
    </submittedName>
</protein>